<dbReference type="EMBL" id="AZDJ01000002">
    <property type="protein sequence ID" value="KRK74096.1"/>
    <property type="molecule type" value="Genomic_DNA"/>
</dbReference>
<protein>
    <submittedName>
        <fullName evidence="1">Uncharacterized protein</fullName>
    </submittedName>
</protein>
<proteinExistence type="predicted"/>
<sequence>MTDVLTMTFLASNGAKKSLSLTGVDPAISPLRVRQAMNQIAAAGIISRAGVSYYVTAYSAKLVSTERTVITDLLAN</sequence>
<reference evidence="1 2" key="1">
    <citation type="journal article" date="2015" name="Genome Announc.">
        <title>Expanding the biotechnology potential of lactobacilli through comparative genomics of 213 strains and associated genera.</title>
        <authorList>
            <person name="Sun Z."/>
            <person name="Harris H.M."/>
            <person name="McCann A."/>
            <person name="Guo C."/>
            <person name="Argimon S."/>
            <person name="Zhang W."/>
            <person name="Yang X."/>
            <person name="Jeffery I.B."/>
            <person name="Cooney J.C."/>
            <person name="Kagawa T.F."/>
            <person name="Liu W."/>
            <person name="Song Y."/>
            <person name="Salvetti E."/>
            <person name="Wrobel A."/>
            <person name="Rasinkangas P."/>
            <person name="Parkhill J."/>
            <person name="Rea M.C."/>
            <person name="O'Sullivan O."/>
            <person name="Ritari J."/>
            <person name="Douillard F.P."/>
            <person name="Paul Ross R."/>
            <person name="Yang R."/>
            <person name="Briner A.E."/>
            <person name="Felis G.E."/>
            <person name="de Vos W.M."/>
            <person name="Barrangou R."/>
            <person name="Klaenhammer T.R."/>
            <person name="Caufield P.W."/>
            <person name="Cui Y."/>
            <person name="Zhang H."/>
            <person name="O'Toole P.W."/>
        </authorList>
    </citation>
    <scope>NUCLEOTIDE SEQUENCE [LARGE SCALE GENOMIC DNA]</scope>
    <source>
        <strain evidence="1 2">JCM 17158</strain>
    </source>
</reference>
<dbReference type="STRING" id="1291734.FD02_GL001420"/>
<dbReference type="OrthoDB" id="2323347at2"/>
<organism evidence="1 2">
    <name type="scientific">Lacticaseibacillus nasuensis JCM 17158</name>
    <dbReference type="NCBI Taxonomy" id="1291734"/>
    <lineage>
        <taxon>Bacteria</taxon>
        <taxon>Bacillati</taxon>
        <taxon>Bacillota</taxon>
        <taxon>Bacilli</taxon>
        <taxon>Lactobacillales</taxon>
        <taxon>Lactobacillaceae</taxon>
        <taxon>Lacticaseibacillus</taxon>
    </lineage>
</organism>
<evidence type="ECO:0000313" key="1">
    <source>
        <dbReference type="EMBL" id="KRK74096.1"/>
    </source>
</evidence>
<dbReference type="RefSeq" id="WP_054723689.1">
    <property type="nucleotide sequence ID" value="NZ_AZDJ01000002.1"/>
</dbReference>
<dbReference type="AlphaFoldDB" id="A0A0R1JS01"/>
<dbReference type="Proteomes" id="UP000051804">
    <property type="component" value="Unassembled WGS sequence"/>
</dbReference>
<evidence type="ECO:0000313" key="2">
    <source>
        <dbReference type="Proteomes" id="UP000051804"/>
    </source>
</evidence>
<accession>A0A0R1JS01</accession>
<dbReference type="PATRIC" id="fig|1291734.4.peg.1461"/>
<comment type="caution">
    <text evidence="1">The sequence shown here is derived from an EMBL/GenBank/DDBJ whole genome shotgun (WGS) entry which is preliminary data.</text>
</comment>
<dbReference type="Pfam" id="PF11148">
    <property type="entry name" value="DUF2922"/>
    <property type="match status" value="1"/>
</dbReference>
<name>A0A0R1JS01_9LACO</name>
<keyword evidence="2" id="KW-1185">Reference proteome</keyword>
<dbReference type="InterPro" id="IPR021321">
    <property type="entry name" value="DUF2922"/>
</dbReference>
<gene>
    <name evidence="1" type="ORF">FD02_GL001420</name>
</gene>